<proteinExistence type="predicted"/>
<dbReference type="AlphaFoldDB" id="A0A183PWE9"/>
<accession>A0A183PWE9</accession>
<evidence type="ECO:0000256" key="1">
    <source>
        <dbReference type="SAM" id="MobiDB-lite"/>
    </source>
</evidence>
<protein>
    <submittedName>
        <fullName evidence="2">Uncharacterized protein</fullName>
    </submittedName>
</protein>
<dbReference type="EMBL" id="UZAL01040932">
    <property type="protein sequence ID" value="VDP77778.1"/>
    <property type="molecule type" value="Genomic_DNA"/>
</dbReference>
<feature type="compositionally biased region" description="Polar residues" evidence="1">
    <location>
        <begin position="29"/>
        <end position="54"/>
    </location>
</feature>
<sequence length="54" mass="6098">MALLQHDDPNVRYNALVSLQKIMVHNCPVNDTTSPKRNGGNTRNNSSINYNQRS</sequence>
<dbReference type="Proteomes" id="UP000269396">
    <property type="component" value="Unassembled WGS sequence"/>
</dbReference>
<dbReference type="SUPFAM" id="SSF48371">
    <property type="entry name" value="ARM repeat"/>
    <property type="match status" value="1"/>
</dbReference>
<gene>
    <name evidence="2" type="ORF">SMTD_LOCUS18685</name>
</gene>
<dbReference type="InterPro" id="IPR038497">
    <property type="entry name" value="ATPase_V1-cplx_hsu_C_sf"/>
</dbReference>
<reference evidence="2 3" key="1">
    <citation type="submission" date="2018-11" db="EMBL/GenBank/DDBJ databases">
        <authorList>
            <consortium name="Pathogen Informatics"/>
        </authorList>
    </citation>
    <scope>NUCLEOTIDE SEQUENCE [LARGE SCALE GENOMIC DNA]</scope>
    <source>
        <strain>Denwood</strain>
        <strain evidence="3">Zambia</strain>
    </source>
</reference>
<keyword evidence="3" id="KW-1185">Reference proteome</keyword>
<dbReference type="Gene3D" id="1.25.40.150">
    <property type="entry name" value="V-type ATPase, subunit H, C-terminal domain"/>
    <property type="match status" value="1"/>
</dbReference>
<evidence type="ECO:0000313" key="3">
    <source>
        <dbReference type="Proteomes" id="UP000269396"/>
    </source>
</evidence>
<evidence type="ECO:0000313" key="2">
    <source>
        <dbReference type="EMBL" id="VDP77778.1"/>
    </source>
</evidence>
<dbReference type="InterPro" id="IPR016024">
    <property type="entry name" value="ARM-type_fold"/>
</dbReference>
<organism evidence="2 3">
    <name type="scientific">Schistosoma mattheei</name>
    <dbReference type="NCBI Taxonomy" id="31246"/>
    <lineage>
        <taxon>Eukaryota</taxon>
        <taxon>Metazoa</taxon>
        <taxon>Spiralia</taxon>
        <taxon>Lophotrochozoa</taxon>
        <taxon>Platyhelminthes</taxon>
        <taxon>Trematoda</taxon>
        <taxon>Digenea</taxon>
        <taxon>Strigeidida</taxon>
        <taxon>Schistosomatoidea</taxon>
        <taxon>Schistosomatidae</taxon>
        <taxon>Schistosoma</taxon>
    </lineage>
</organism>
<name>A0A183PWE9_9TREM</name>
<feature type="region of interest" description="Disordered" evidence="1">
    <location>
        <begin position="28"/>
        <end position="54"/>
    </location>
</feature>